<gene>
    <name evidence="2" type="ORF">S01H1_51559</name>
</gene>
<dbReference type="EMBL" id="BARS01033274">
    <property type="protein sequence ID" value="GAG24099.1"/>
    <property type="molecule type" value="Genomic_DNA"/>
</dbReference>
<dbReference type="InterPro" id="IPR006949">
    <property type="entry name" value="Barrel_Baseplate_J-like"/>
</dbReference>
<proteinExistence type="predicted"/>
<evidence type="ECO:0000313" key="2">
    <source>
        <dbReference type="EMBL" id="GAG24099.1"/>
    </source>
</evidence>
<evidence type="ECO:0000259" key="1">
    <source>
        <dbReference type="Pfam" id="PF04865"/>
    </source>
</evidence>
<feature type="non-terminal residue" evidence="2">
    <location>
        <position position="260"/>
    </location>
</feature>
<name>X0W004_9ZZZZ</name>
<protein>
    <recommendedName>
        <fullName evidence="1">Baseplate protein J-like barrel domain-containing protein</fullName>
    </recommendedName>
</protein>
<comment type="caution">
    <text evidence="2">The sequence shown here is derived from an EMBL/GenBank/DDBJ whole genome shotgun (WGS) entry which is preliminary data.</text>
</comment>
<dbReference type="AlphaFoldDB" id="X0W004"/>
<feature type="domain" description="Baseplate protein J-like barrel" evidence="1">
    <location>
        <begin position="11"/>
        <end position="76"/>
    </location>
</feature>
<sequence>ANFGAINNTPGPAPITIPKGTRVWTTPSAIGANDAIIFYVAQETILPASANEQAVPTEAGQQGDIFNVGQDTLTNHEYNGYADALSGTLLVRNRAAITNGRDLESDADFRYRISKQVTASERANETSIRLAALSVPGVADVETVAHVRGLGTYGAYIKSLDARVSDDLVSSVQQAINLVQSYGNRGFSLKPREIGVEMELTITFRETMTTRDQTDISRTVVGVVYDYINNLDIGEDFIVNEVVQRVMQVDDRIKNVGTAS</sequence>
<organism evidence="2">
    <name type="scientific">marine sediment metagenome</name>
    <dbReference type="NCBI Taxonomy" id="412755"/>
    <lineage>
        <taxon>unclassified sequences</taxon>
        <taxon>metagenomes</taxon>
        <taxon>ecological metagenomes</taxon>
    </lineage>
</organism>
<reference evidence="2" key="1">
    <citation type="journal article" date="2014" name="Front. Microbiol.">
        <title>High frequency of phylogenetically diverse reductive dehalogenase-homologous genes in deep subseafloor sedimentary metagenomes.</title>
        <authorList>
            <person name="Kawai M."/>
            <person name="Futagami T."/>
            <person name="Toyoda A."/>
            <person name="Takaki Y."/>
            <person name="Nishi S."/>
            <person name="Hori S."/>
            <person name="Arai W."/>
            <person name="Tsubouchi T."/>
            <person name="Morono Y."/>
            <person name="Uchiyama I."/>
            <person name="Ito T."/>
            <person name="Fujiyama A."/>
            <person name="Inagaki F."/>
            <person name="Takami H."/>
        </authorList>
    </citation>
    <scope>NUCLEOTIDE SEQUENCE</scope>
    <source>
        <strain evidence="2">Expedition CK06-06</strain>
    </source>
</reference>
<dbReference type="Pfam" id="PF04865">
    <property type="entry name" value="Baseplate_J"/>
    <property type="match status" value="1"/>
</dbReference>
<accession>X0W004</accession>
<feature type="non-terminal residue" evidence="2">
    <location>
        <position position="1"/>
    </location>
</feature>